<reference evidence="4" key="1">
    <citation type="submission" date="2020-12" db="EMBL/GenBank/DDBJ databases">
        <title>Bacterial taxonomy.</title>
        <authorList>
            <person name="Pan X."/>
        </authorList>
    </citation>
    <scope>NUCLEOTIDE SEQUENCE</scope>
    <source>
        <strain evidence="4">M0105</strain>
    </source>
</reference>
<dbReference type="GO" id="GO:0003700">
    <property type="term" value="F:DNA-binding transcription factor activity"/>
    <property type="evidence" value="ECO:0007669"/>
    <property type="project" value="TreeGrafter"/>
</dbReference>
<evidence type="ECO:0000259" key="3">
    <source>
        <dbReference type="PROSITE" id="PS50977"/>
    </source>
</evidence>
<comment type="caution">
    <text evidence="4">The sequence shown here is derived from an EMBL/GenBank/DDBJ whole genome shotgun (WGS) entry which is preliminary data.</text>
</comment>
<keyword evidence="5" id="KW-1185">Reference proteome</keyword>
<dbReference type="InterPro" id="IPR001647">
    <property type="entry name" value="HTH_TetR"/>
</dbReference>
<protein>
    <submittedName>
        <fullName evidence="4">TetR family transcriptional regulator</fullName>
    </submittedName>
</protein>
<feature type="domain" description="HTH tetR-type" evidence="3">
    <location>
        <begin position="12"/>
        <end position="72"/>
    </location>
</feature>
<dbReference type="InterPro" id="IPR050109">
    <property type="entry name" value="HTH-type_TetR-like_transc_reg"/>
</dbReference>
<organism evidence="4 5">
    <name type="scientific">Thermohalobaculum xanthum</name>
    <dbReference type="NCBI Taxonomy" id="2753746"/>
    <lineage>
        <taxon>Bacteria</taxon>
        <taxon>Pseudomonadati</taxon>
        <taxon>Pseudomonadota</taxon>
        <taxon>Alphaproteobacteria</taxon>
        <taxon>Rhodobacterales</taxon>
        <taxon>Paracoccaceae</taxon>
        <taxon>Thermohalobaculum</taxon>
    </lineage>
</organism>
<dbReference type="InterPro" id="IPR036271">
    <property type="entry name" value="Tet_transcr_reg_TetR-rel_C_sf"/>
</dbReference>
<accession>A0A8J7SA96</accession>
<gene>
    <name evidence="4" type="ORF">H0I76_03240</name>
</gene>
<dbReference type="Pfam" id="PF17932">
    <property type="entry name" value="TetR_C_24"/>
    <property type="match status" value="1"/>
</dbReference>
<keyword evidence="1 2" id="KW-0238">DNA-binding</keyword>
<dbReference type="PRINTS" id="PR00455">
    <property type="entry name" value="HTHTETR"/>
</dbReference>
<dbReference type="Gene3D" id="1.10.10.60">
    <property type="entry name" value="Homeodomain-like"/>
    <property type="match status" value="1"/>
</dbReference>
<dbReference type="PROSITE" id="PS50977">
    <property type="entry name" value="HTH_TETR_2"/>
    <property type="match status" value="1"/>
</dbReference>
<dbReference type="RefSeq" id="WP_200606980.1">
    <property type="nucleotide sequence ID" value="NZ_JAEHHL010000001.1"/>
</dbReference>
<dbReference type="GO" id="GO:0000976">
    <property type="term" value="F:transcription cis-regulatory region binding"/>
    <property type="evidence" value="ECO:0007669"/>
    <property type="project" value="TreeGrafter"/>
</dbReference>
<feature type="DNA-binding region" description="H-T-H motif" evidence="2">
    <location>
        <begin position="35"/>
        <end position="54"/>
    </location>
</feature>
<dbReference type="InterPro" id="IPR041490">
    <property type="entry name" value="KstR2_TetR_C"/>
</dbReference>
<dbReference type="InterPro" id="IPR009057">
    <property type="entry name" value="Homeodomain-like_sf"/>
</dbReference>
<evidence type="ECO:0000313" key="5">
    <source>
        <dbReference type="Proteomes" id="UP000655420"/>
    </source>
</evidence>
<dbReference type="PANTHER" id="PTHR30055:SF226">
    <property type="entry name" value="HTH-TYPE TRANSCRIPTIONAL REGULATOR PKSA"/>
    <property type="match status" value="1"/>
</dbReference>
<evidence type="ECO:0000256" key="1">
    <source>
        <dbReference type="ARBA" id="ARBA00023125"/>
    </source>
</evidence>
<sequence length="213" mass="24494">MTKTRATPIEDDAPRREIIRAAAELFMDLGYRATSIDAIAERMGATKGRVYHWYGSKAEIYFDVQINAMQKLIDLIEPIARGGGTPRERLERMARAHVDILLHDLPMQKVSVQGLETHVISSTGTRHTKAMRDIVRLRDDYEQMFCEVIDEGTRQGVFVDLPARMLSKPFFGALNWLTIWYRPRRLQTEEDLEAIAENLTGFAMRGILKEQER</sequence>
<evidence type="ECO:0000256" key="2">
    <source>
        <dbReference type="PROSITE-ProRule" id="PRU00335"/>
    </source>
</evidence>
<dbReference type="SUPFAM" id="SSF46689">
    <property type="entry name" value="Homeodomain-like"/>
    <property type="match status" value="1"/>
</dbReference>
<proteinExistence type="predicted"/>
<name>A0A8J7SA96_9RHOB</name>
<dbReference type="EMBL" id="JAEHHL010000001">
    <property type="protein sequence ID" value="MBK0398192.1"/>
    <property type="molecule type" value="Genomic_DNA"/>
</dbReference>
<evidence type="ECO:0000313" key="4">
    <source>
        <dbReference type="EMBL" id="MBK0398192.1"/>
    </source>
</evidence>
<dbReference type="Pfam" id="PF00440">
    <property type="entry name" value="TetR_N"/>
    <property type="match status" value="1"/>
</dbReference>
<dbReference type="Proteomes" id="UP000655420">
    <property type="component" value="Unassembled WGS sequence"/>
</dbReference>
<dbReference type="PANTHER" id="PTHR30055">
    <property type="entry name" value="HTH-TYPE TRANSCRIPTIONAL REGULATOR RUTR"/>
    <property type="match status" value="1"/>
</dbReference>
<dbReference type="AlphaFoldDB" id="A0A8J7SA96"/>
<dbReference type="SUPFAM" id="SSF48498">
    <property type="entry name" value="Tetracyclin repressor-like, C-terminal domain"/>
    <property type="match status" value="1"/>
</dbReference>
<dbReference type="Gene3D" id="1.10.357.10">
    <property type="entry name" value="Tetracycline Repressor, domain 2"/>
    <property type="match status" value="1"/>
</dbReference>